<accession>A0A2P2R240</accession>
<proteinExistence type="predicted"/>
<evidence type="ECO:0000313" key="1">
    <source>
        <dbReference type="EMBL" id="MBX73247.1"/>
    </source>
</evidence>
<protein>
    <submittedName>
        <fullName evidence="1">Uncharacterized protein</fullName>
    </submittedName>
</protein>
<organism evidence="1">
    <name type="scientific">Rhizophora mucronata</name>
    <name type="common">Asiatic mangrove</name>
    <dbReference type="NCBI Taxonomy" id="61149"/>
    <lineage>
        <taxon>Eukaryota</taxon>
        <taxon>Viridiplantae</taxon>
        <taxon>Streptophyta</taxon>
        <taxon>Embryophyta</taxon>
        <taxon>Tracheophyta</taxon>
        <taxon>Spermatophyta</taxon>
        <taxon>Magnoliopsida</taxon>
        <taxon>eudicotyledons</taxon>
        <taxon>Gunneridae</taxon>
        <taxon>Pentapetalae</taxon>
        <taxon>rosids</taxon>
        <taxon>fabids</taxon>
        <taxon>Malpighiales</taxon>
        <taxon>Rhizophoraceae</taxon>
        <taxon>Rhizophora</taxon>
    </lineage>
</organism>
<dbReference type="EMBL" id="GGEC01092763">
    <property type="protein sequence ID" value="MBX73247.1"/>
    <property type="molecule type" value="Transcribed_RNA"/>
</dbReference>
<sequence>MLDLNDLLIS</sequence>
<name>A0A2P2R240_RHIMU</name>
<reference evidence="1" key="1">
    <citation type="submission" date="2018-02" db="EMBL/GenBank/DDBJ databases">
        <title>Rhizophora mucronata_Transcriptome.</title>
        <authorList>
            <person name="Meera S.P."/>
            <person name="Sreeshan A."/>
            <person name="Augustine A."/>
        </authorList>
    </citation>
    <scope>NUCLEOTIDE SEQUENCE</scope>
    <source>
        <tissue evidence="1">Leaf</tissue>
    </source>
</reference>